<reference evidence="1 2" key="1">
    <citation type="submission" date="2019-08" db="EMBL/GenBank/DDBJ databases">
        <authorList>
            <person name="Vazquez-Campos X."/>
        </authorList>
    </citation>
    <scope>NUCLEOTIDE SEQUENCE [LARGE SCALE GENOMIC DNA]</scope>
    <source>
        <strain evidence="1">LFW-283_2</strain>
    </source>
</reference>
<dbReference type="EMBL" id="CABMJJ010000002">
    <property type="protein sequence ID" value="VVC02695.1"/>
    <property type="molecule type" value="Genomic_DNA"/>
</dbReference>
<comment type="caution">
    <text evidence="1">The sequence shown here is derived from an EMBL/GenBank/DDBJ whole genome shotgun (WGS) entry which is preliminary data.</text>
</comment>
<accession>A0A5E4LL06</accession>
<name>A0A5E4LL06_9ARCH</name>
<evidence type="ECO:0000313" key="1">
    <source>
        <dbReference type="EMBL" id="VVC02695.1"/>
    </source>
</evidence>
<dbReference type="Proteomes" id="UP000789941">
    <property type="component" value="Unassembled WGS sequence"/>
</dbReference>
<organism evidence="1 2">
    <name type="scientific">Candidatus Bilamarchaeum dharawalense</name>
    <dbReference type="NCBI Taxonomy" id="2885759"/>
    <lineage>
        <taxon>Archaea</taxon>
        <taxon>Candidatus Micrarchaeota</taxon>
        <taxon>Candidatus Micrarchaeia</taxon>
        <taxon>Candidatus Anstonellales</taxon>
        <taxon>Candidatus Bilamarchaeaceae</taxon>
        <taxon>Candidatus Bilamarchaeum</taxon>
    </lineage>
</organism>
<dbReference type="AlphaFoldDB" id="A0A5E4LL06"/>
<gene>
    <name evidence="1" type="ORF">LFW2832_01184</name>
</gene>
<protein>
    <submittedName>
        <fullName evidence="1">Uncharacterized protein</fullName>
    </submittedName>
</protein>
<proteinExistence type="predicted"/>
<evidence type="ECO:0000313" key="2">
    <source>
        <dbReference type="Proteomes" id="UP000789941"/>
    </source>
</evidence>
<sequence>MLVVALIVVYLVGGFSGLGAGSLETQSKNYWGSTSPFAIKTFKLNSTTIALELANNDIDRLTITEITVDGTSVYSSTTSFGSGETKVITGTLGSSCGTAGTPFIYNNVMITYTKGAITGMKQTGTKPLVGKCS</sequence>